<proteinExistence type="predicted"/>
<evidence type="ECO:0000256" key="5">
    <source>
        <dbReference type="ARBA" id="ARBA00023136"/>
    </source>
</evidence>
<sequence length="594" mass="64516">MTLDPEGAPKDSGQVRLEELGYKQELSRRLGLLSSVASSFATIAYMMGITGSLPIAFMNGGPVSAIWGWIICSVFNMFAALSLAEIASSYPIAGGPYFWCLELTNNNPKLTLIAWCTGWSNLVGQFASTAGAGYLTAVHVGQMWNLGNGHVLTQFETFLAYAICLVASGVLASTSTSGVRHYILFAAFWMVAGGFFLMILLPALAPMHQSAKWVFLHFDGGDKEELGIPNDTYLFLLGMLMGQFSYIGYEAPAQFAEETKRADKVIGWGIVLSVLASCIMGFGYLVCLLFCIQKPDELMSGEANGYVVAQIFYDIFEKRSGSVASAIVLLAIPLVAIFNTTVMCLVTAARMLWSFSRDGGVPLYRVWSAINKRTGTPLNATWAMTAMGFLLGLPMLFSSTAFLAMGSITAVGLNASYAVPILLRLIFHKNFTPGPFKLGRAQPFINIIAIVWLTFSLVCFVLPTFYPVDAATLNWTPVMLGLVIVLVLTSWFMPRCGARHWYQGKAHTLEDAIVRGGGRYMDGAKSFGVGQPEERRLTLLDLMEGFKQGAPAKIGGEESMRLVWGIPSFLGATKISGRHLCVPSGGNPTFARCR</sequence>
<feature type="transmembrane region" description="Helical" evidence="6">
    <location>
        <begin position="401"/>
        <end position="423"/>
    </location>
</feature>
<comment type="caution">
    <text evidence="7">The sequence shown here is derived from an EMBL/GenBank/DDBJ whole genome shotgun (WGS) entry which is preliminary data.</text>
</comment>
<dbReference type="Gene3D" id="1.20.1740.10">
    <property type="entry name" value="Amino acid/polyamine transporter I"/>
    <property type="match status" value="1"/>
</dbReference>
<keyword evidence="3 6" id="KW-0812">Transmembrane</keyword>
<name>A0ABR2YQE9_9CHLO</name>
<feature type="transmembrane region" description="Helical" evidence="6">
    <location>
        <begin position="65"/>
        <end position="84"/>
    </location>
</feature>
<feature type="transmembrane region" description="Helical" evidence="6">
    <location>
        <begin position="182"/>
        <end position="205"/>
    </location>
</feature>
<feature type="transmembrane region" description="Helical" evidence="6">
    <location>
        <begin position="327"/>
        <end position="353"/>
    </location>
</feature>
<feature type="transmembrane region" description="Helical" evidence="6">
    <location>
        <begin position="158"/>
        <end position="176"/>
    </location>
</feature>
<feature type="transmembrane region" description="Helical" evidence="6">
    <location>
        <begin position="266"/>
        <end position="292"/>
    </location>
</feature>
<protein>
    <recommendedName>
        <fullName evidence="9">Amino acid transporter</fullName>
    </recommendedName>
</protein>
<gene>
    <name evidence="7" type="ORF">WJX75_009662</name>
</gene>
<evidence type="ECO:0000313" key="8">
    <source>
        <dbReference type="Proteomes" id="UP001491310"/>
    </source>
</evidence>
<dbReference type="Pfam" id="PF13520">
    <property type="entry name" value="AA_permease_2"/>
    <property type="match status" value="1"/>
</dbReference>
<comment type="subcellular location">
    <subcellularLocation>
        <location evidence="1">Membrane</location>
        <topology evidence="1">Multi-pass membrane protein</topology>
    </subcellularLocation>
</comment>
<feature type="transmembrane region" description="Helical" evidence="6">
    <location>
        <begin position="30"/>
        <end position="53"/>
    </location>
</feature>
<evidence type="ECO:0008006" key="9">
    <source>
        <dbReference type="Google" id="ProtNLM"/>
    </source>
</evidence>
<dbReference type="PANTHER" id="PTHR45649:SF30">
    <property type="entry name" value="AMINO-ACID PERMEASE BAT1"/>
    <property type="match status" value="1"/>
</dbReference>
<feature type="transmembrane region" description="Helical" evidence="6">
    <location>
        <begin position="444"/>
        <end position="466"/>
    </location>
</feature>
<evidence type="ECO:0000313" key="7">
    <source>
        <dbReference type="EMBL" id="KAK9909258.1"/>
    </source>
</evidence>
<evidence type="ECO:0000256" key="6">
    <source>
        <dbReference type="SAM" id="Phobius"/>
    </source>
</evidence>
<organism evidence="7 8">
    <name type="scientific">Coccomyxa subellipsoidea</name>
    <dbReference type="NCBI Taxonomy" id="248742"/>
    <lineage>
        <taxon>Eukaryota</taxon>
        <taxon>Viridiplantae</taxon>
        <taxon>Chlorophyta</taxon>
        <taxon>core chlorophytes</taxon>
        <taxon>Trebouxiophyceae</taxon>
        <taxon>Trebouxiophyceae incertae sedis</taxon>
        <taxon>Coccomyxaceae</taxon>
        <taxon>Coccomyxa</taxon>
    </lineage>
</organism>
<evidence type="ECO:0000256" key="2">
    <source>
        <dbReference type="ARBA" id="ARBA00022448"/>
    </source>
</evidence>
<keyword evidence="5 6" id="KW-0472">Membrane</keyword>
<keyword evidence="2" id="KW-0813">Transport</keyword>
<evidence type="ECO:0000256" key="1">
    <source>
        <dbReference type="ARBA" id="ARBA00004141"/>
    </source>
</evidence>
<evidence type="ECO:0000256" key="4">
    <source>
        <dbReference type="ARBA" id="ARBA00022989"/>
    </source>
</evidence>
<keyword evidence="8" id="KW-1185">Reference proteome</keyword>
<dbReference type="InterPro" id="IPR002293">
    <property type="entry name" value="AA/rel_permease1"/>
</dbReference>
<feature type="transmembrane region" description="Helical" evidence="6">
    <location>
        <begin position="472"/>
        <end position="493"/>
    </location>
</feature>
<accession>A0ABR2YQE9</accession>
<dbReference type="PANTHER" id="PTHR45649">
    <property type="entry name" value="AMINO-ACID PERMEASE BAT1"/>
    <property type="match status" value="1"/>
</dbReference>
<reference evidence="7 8" key="1">
    <citation type="journal article" date="2024" name="Nat. Commun.">
        <title>Phylogenomics reveals the evolutionary origins of lichenization in chlorophyte algae.</title>
        <authorList>
            <person name="Puginier C."/>
            <person name="Libourel C."/>
            <person name="Otte J."/>
            <person name="Skaloud P."/>
            <person name="Haon M."/>
            <person name="Grisel S."/>
            <person name="Petersen M."/>
            <person name="Berrin J.G."/>
            <person name="Delaux P.M."/>
            <person name="Dal Grande F."/>
            <person name="Keller J."/>
        </authorList>
    </citation>
    <scope>NUCLEOTIDE SEQUENCE [LARGE SCALE GENOMIC DNA]</scope>
    <source>
        <strain evidence="7 8">SAG 216-7</strain>
    </source>
</reference>
<evidence type="ECO:0000256" key="3">
    <source>
        <dbReference type="ARBA" id="ARBA00022692"/>
    </source>
</evidence>
<keyword evidence="4 6" id="KW-1133">Transmembrane helix</keyword>
<dbReference type="Proteomes" id="UP001491310">
    <property type="component" value="Unassembled WGS sequence"/>
</dbReference>
<dbReference type="EMBL" id="JALJOT010000007">
    <property type="protein sequence ID" value="KAK9909258.1"/>
    <property type="molecule type" value="Genomic_DNA"/>
</dbReference>
<feature type="transmembrane region" description="Helical" evidence="6">
    <location>
        <begin position="226"/>
        <end position="246"/>
    </location>
</feature>